<feature type="domain" description="GH10" evidence="6">
    <location>
        <begin position="48"/>
        <end position="386"/>
    </location>
</feature>
<dbReference type="InterPro" id="IPR017853">
    <property type="entry name" value="GH"/>
</dbReference>
<dbReference type="eggNOG" id="COG3693">
    <property type="taxonomic scope" value="Bacteria"/>
</dbReference>
<dbReference type="PROSITE" id="PS51257">
    <property type="entry name" value="PROKAR_LIPOPROTEIN"/>
    <property type="match status" value="1"/>
</dbReference>
<dbReference type="EC" id="3.2.1.8" evidence="5"/>
<dbReference type="PANTHER" id="PTHR31490">
    <property type="entry name" value="GLYCOSYL HYDROLASE"/>
    <property type="match status" value="1"/>
</dbReference>
<name>C6XRN4_HIRBI</name>
<sequence>MTEIDARQRLKFLVGGVSLLALGSCSGGGGGSSPTPTPTSTSTPIDYEPTSGLLRNTYRNNFKIGSAALTPQIDANDPIVDLLKSQFNSMMAEYEMKADVISPSEGVYDFSAGDKLVAFAEANGFELHGHTLLWHSSTPDYFFLGSKDEIKTKLQNYVTEVVTHFKGKVHSWHVVNEVVSDSASETTAPYRNSDWYQAVGSAEYIDWAFEAAHAADPDALLFINEYNTEFEDKRGRLIEIVEDLLDRNIPIHGVGHQCHLDYRDAASSVLSAIDAVDDLFAGLVNHITEMDMSVYGDPGSCWQNETGCDADFGANVPAERLKLQAQIFRDLFNGLILRPSVENVSFWGVSDAHSWLNERPTERTNYPLLFDRNYKAKPAFRAITDSNYVI</sequence>
<keyword evidence="1 5" id="KW-0378">Hydrolase</keyword>
<dbReference type="Gene3D" id="3.20.20.80">
    <property type="entry name" value="Glycosidases"/>
    <property type="match status" value="1"/>
</dbReference>
<keyword evidence="2 5" id="KW-0119">Carbohydrate metabolism</keyword>
<keyword evidence="4 5" id="KW-0624">Polysaccharide degradation</keyword>
<dbReference type="InterPro" id="IPR044846">
    <property type="entry name" value="GH10"/>
</dbReference>
<dbReference type="PROSITE" id="PS51760">
    <property type="entry name" value="GH10_2"/>
    <property type="match status" value="1"/>
</dbReference>
<dbReference type="AlphaFoldDB" id="C6XRN4"/>
<dbReference type="OrthoDB" id="9815836at2"/>
<gene>
    <name evidence="7" type="ordered locus">Hbal_2976</name>
</gene>
<dbReference type="HOGENOM" id="CLU_020161_6_1_5"/>
<evidence type="ECO:0000256" key="3">
    <source>
        <dbReference type="ARBA" id="ARBA00023295"/>
    </source>
</evidence>
<proteinExistence type="inferred from homology"/>
<dbReference type="SMART" id="SM00633">
    <property type="entry name" value="Glyco_10"/>
    <property type="match status" value="1"/>
</dbReference>
<dbReference type="STRING" id="582402.Hbal_2976"/>
<dbReference type="PRINTS" id="PR00134">
    <property type="entry name" value="GLHYDRLASE10"/>
</dbReference>
<dbReference type="PANTHER" id="PTHR31490:SF90">
    <property type="entry name" value="ENDO-1,4-BETA-XYLANASE A"/>
    <property type="match status" value="1"/>
</dbReference>
<dbReference type="CAZy" id="GH10">
    <property type="family name" value="Glycoside Hydrolase Family 10"/>
</dbReference>
<evidence type="ECO:0000256" key="1">
    <source>
        <dbReference type="ARBA" id="ARBA00022801"/>
    </source>
</evidence>
<dbReference type="GO" id="GO:0031176">
    <property type="term" value="F:endo-1,4-beta-xylanase activity"/>
    <property type="evidence" value="ECO:0007669"/>
    <property type="project" value="UniProtKB-EC"/>
</dbReference>
<evidence type="ECO:0000313" key="8">
    <source>
        <dbReference type="Proteomes" id="UP000002745"/>
    </source>
</evidence>
<evidence type="ECO:0000256" key="4">
    <source>
        <dbReference type="ARBA" id="ARBA00023326"/>
    </source>
</evidence>
<comment type="similarity">
    <text evidence="5">Belongs to the glycosyl hydrolase 10 (cellulase F) family.</text>
</comment>
<keyword evidence="7" id="KW-0858">Xylan degradation</keyword>
<dbReference type="GO" id="GO:0045493">
    <property type="term" value="P:xylan catabolic process"/>
    <property type="evidence" value="ECO:0007669"/>
    <property type="project" value="UniProtKB-KW"/>
</dbReference>
<evidence type="ECO:0000313" key="7">
    <source>
        <dbReference type="EMBL" id="ACT60644.1"/>
    </source>
</evidence>
<dbReference type="EMBL" id="CP001678">
    <property type="protein sequence ID" value="ACT60644.1"/>
    <property type="molecule type" value="Genomic_DNA"/>
</dbReference>
<dbReference type="Pfam" id="PF00331">
    <property type="entry name" value="Glyco_hydro_10"/>
    <property type="match status" value="1"/>
</dbReference>
<dbReference type="Proteomes" id="UP000002745">
    <property type="component" value="Chromosome"/>
</dbReference>
<evidence type="ECO:0000256" key="5">
    <source>
        <dbReference type="RuleBase" id="RU361174"/>
    </source>
</evidence>
<evidence type="ECO:0000259" key="6">
    <source>
        <dbReference type="PROSITE" id="PS51760"/>
    </source>
</evidence>
<protein>
    <recommendedName>
        <fullName evidence="5">Beta-xylanase</fullName>
        <ecNumber evidence="5">3.2.1.8</ecNumber>
    </recommendedName>
</protein>
<organism evidence="7 8">
    <name type="scientific">Hirschia baltica (strain ATCC 49814 / DSM 5838 / IFAM 1418)</name>
    <dbReference type="NCBI Taxonomy" id="582402"/>
    <lineage>
        <taxon>Bacteria</taxon>
        <taxon>Pseudomonadati</taxon>
        <taxon>Pseudomonadota</taxon>
        <taxon>Alphaproteobacteria</taxon>
        <taxon>Hyphomonadales</taxon>
        <taxon>Hyphomonadaceae</taxon>
        <taxon>Hirschia</taxon>
    </lineage>
</organism>
<keyword evidence="8" id="KW-1185">Reference proteome</keyword>
<reference evidence="8" key="1">
    <citation type="journal article" date="2011" name="J. Bacteriol.">
        <title>Genome sequences of eight morphologically diverse alphaproteobacteria.</title>
        <authorList>
            <consortium name="US DOE Joint Genome Institute"/>
            <person name="Brown P.J."/>
            <person name="Kysela D.T."/>
            <person name="Buechlein A."/>
            <person name="Hemmerich C."/>
            <person name="Brun Y.V."/>
        </authorList>
    </citation>
    <scope>NUCLEOTIDE SEQUENCE [LARGE SCALE GENOMIC DNA]</scope>
    <source>
        <strain evidence="8">ATCC 49814 / DSM 5838 / IFAM 1418</strain>
    </source>
</reference>
<dbReference type="KEGG" id="hba:Hbal_2976"/>
<dbReference type="SUPFAM" id="SSF51445">
    <property type="entry name" value="(Trans)glycosidases"/>
    <property type="match status" value="1"/>
</dbReference>
<keyword evidence="3 5" id="KW-0326">Glycosidase</keyword>
<evidence type="ECO:0000256" key="2">
    <source>
        <dbReference type="ARBA" id="ARBA00023277"/>
    </source>
</evidence>
<accession>C6XRN4</accession>
<comment type="catalytic activity">
    <reaction evidence="5">
        <text>Endohydrolysis of (1-&gt;4)-beta-D-xylosidic linkages in xylans.</text>
        <dbReference type="EC" id="3.2.1.8"/>
    </reaction>
</comment>
<dbReference type="SMR" id="C6XRN4"/>
<dbReference type="InterPro" id="IPR001000">
    <property type="entry name" value="GH10_dom"/>
</dbReference>